<dbReference type="AlphaFoldDB" id="A0A6A6SWN3"/>
<reference evidence="2" key="1">
    <citation type="journal article" date="2020" name="Stud. Mycol.">
        <title>101 Dothideomycetes genomes: a test case for predicting lifestyles and emergence of pathogens.</title>
        <authorList>
            <person name="Haridas S."/>
            <person name="Albert R."/>
            <person name="Binder M."/>
            <person name="Bloem J."/>
            <person name="Labutti K."/>
            <person name="Salamov A."/>
            <person name="Andreopoulos B."/>
            <person name="Baker S."/>
            <person name="Barry K."/>
            <person name="Bills G."/>
            <person name="Bluhm B."/>
            <person name="Cannon C."/>
            <person name="Castanera R."/>
            <person name="Culley D."/>
            <person name="Daum C."/>
            <person name="Ezra D."/>
            <person name="Gonzalez J."/>
            <person name="Henrissat B."/>
            <person name="Kuo A."/>
            <person name="Liang C."/>
            <person name="Lipzen A."/>
            <person name="Lutzoni F."/>
            <person name="Magnuson J."/>
            <person name="Mondo S."/>
            <person name="Nolan M."/>
            <person name="Ohm R."/>
            <person name="Pangilinan J."/>
            <person name="Park H.-J."/>
            <person name="Ramirez L."/>
            <person name="Alfaro M."/>
            <person name="Sun H."/>
            <person name="Tritt A."/>
            <person name="Yoshinaga Y."/>
            <person name="Zwiers L.-H."/>
            <person name="Turgeon B."/>
            <person name="Goodwin S."/>
            <person name="Spatafora J."/>
            <person name="Crous P."/>
            <person name="Grigoriev I."/>
        </authorList>
    </citation>
    <scope>NUCLEOTIDE SEQUENCE</scope>
    <source>
        <strain evidence="2">CBS 122681</strain>
    </source>
</reference>
<proteinExistence type="predicted"/>
<evidence type="ECO:0000256" key="1">
    <source>
        <dbReference type="SAM" id="MobiDB-lite"/>
    </source>
</evidence>
<dbReference type="Proteomes" id="UP000799324">
    <property type="component" value="Unassembled WGS sequence"/>
</dbReference>
<protein>
    <submittedName>
        <fullName evidence="2">Uncharacterized protein</fullName>
    </submittedName>
</protein>
<name>A0A6A6SWN3_9PLEO</name>
<dbReference type="EMBL" id="MU004409">
    <property type="protein sequence ID" value="KAF2652116.1"/>
    <property type="molecule type" value="Genomic_DNA"/>
</dbReference>
<organism evidence="2 3">
    <name type="scientific">Lophiostoma macrostomum CBS 122681</name>
    <dbReference type="NCBI Taxonomy" id="1314788"/>
    <lineage>
        <taxon>Eukaryota</taxon>
        <taxon>Fungi</taxon>
        <taxon>Dikarya</taxon>
        <taxon>Ascomycota</taxon>
        <taxon>Pezizomycotina</taxon>
        <taxon>Dothideomycetes</taxon>
        <taxon>Pleosporomycetidae</taxon>
        <taxon>Pleosporales</taxon>
        <taxon>Lophiostomataceae</taxon>
        <taxon>Lophiostoma</taxon>
    </lineage>
</organism>
<accession>A0A6A6SWN3</accession>
<feature type="compositionally biased region" description="Basic and acidic residues" evidence="1">
    <location>
        <begin position="1"/>
        <end position="10"/>
    </location>
</feature>
<evidence type="ECO:0000313" key="2">
    <source>
        <dbReference type="EMBL" id="KAF2652116.1"/>
    </source>
</evidence>
<sequence>MPTLPQDDKTPTAATCNCAGKRAPQCADRDRDEETLFREAQQASKEFGGLKRGKRTDFNKGGDGAEGEVHTMNEGSEEKEKDKGTEQGKEEKKEQEKDTARY</sequence>
<feature type="compositionally biased region" description="Basic and acidic residues" evidence="1">
    <location>
        <begin position="67"/>
        <end position="102"/>
    </location>
</feature>
<gene>
    <name evidence="2" type="ORF">K491DRAFT_719218</name>
</gene>
<keyword evidence="3" id="KW-1185">Reference proteome</keyword>
<feature type="compositionally biased region" description="Basic and acidic residues" evidence="1">
    <location>
        <begin position="27"/>
        <end position="37"/>
    </location>
</feature>
<feature type="region of interest" description="Disordered" evidence="1">
    <location>
        <begin position="1"/>
        <end position="102"/>
    </location>
</feature>
<evidence type="ECO:0000313" key="3">
    <source>
        <dbReference type="Proteomes" id="UP000799324"/>
    </source>
</evidence>